<evidence type="ECO:0000313" key="13">
    <source>
        <dbReference type="EMBL" id="AFK11141.1"/>
    </source>
</evidence>
<dbReference type="PANTHER" id="PTHR42985:SF40">
    <property type="entry name" value="LD47995P-RELATED"/>
    <property type="match status" value="1"/>
</dbReference>
<dbReference type="OMA" id="TIGIACT"/>
<feature type="transmembrane region" description="Helical" evidence="12">
    <location>
        <begin position="12"/>
        <end position="31"/>
    </location>
</feature>
<dbReference type="Proteomes" id="UP000314986">
    <property type="component" value="Unassembled WGS sequence"/>
</dbReference>
<dbReference type="Gene3D" id="1.20.1730.10">
    <property type="entry name" value="Sodium/glucose cotransporter"/>
    <property type="match status" value="1"/>
</dbReference>
<dbReference type="PANTHER" id="PTHR42985">
    <property type="entry name" value="SODIUM-COUPLED MONOCARBOXYLATE TRANSPORTER"/>
    <property type="match status" value="1"/>
</dbReference>
<feature type="transmembrane region" description="Helical" evidence="12">
    <location>
        <begin position="182"/>
        <end position="205"/>
    </location>
</feature>
<evidence type="ECO:0000313" key="14">
    <source>
        <dbReference type="Ensembl" id="ENSCMIP00000049118.1"/>
    </source>
</evidence>
<evidence type="ECO:0000256" key="8">
    <source>
        <dbReference type="ARBA" id="ARBA00023065"/>
    </source>
</evidence>
<dbReference type="GeneTree" id="ENSGT00940000164120"/>
<feature type="transmembrane region" description="Helical" evidence="12">
    <location>
        <begin position="156"/>
        <end position="175"/>
    </location>
</feature>
<dbReference type="InterPro" id="IPR001734">
    <property type="entry name" value="Na/solute_symporter"/>
</dbReference>
<reference evidence="15" key="2">
    <citation type="journal article" date="2007" name="PLoS Biol.">
        <title>Survey sequencing and comparative analysis of the elephant shark (Callorhinchus milii) genome.</title>
        <authorList>
            <person name="Venkatesh B."/>
            <person name="Kirkness E.F."/>
            <person name="Loh Y.H."/>
            <person name="Halpern A.L."/>
            <person name="Lee A.P."/>
            <person name="Johnson J."/>
            <person name="Dandona N."/>
            <person name="Viswanathan L.D."/>
            <person name="Tay A."/>
            <person name="Venter J.C."/>
            <person name="Strausberg R.L."/>
            <person name="Brenner S."/>
        </authorList>
    </citation>
    <scope>NUCLEOTIDE SEQUENCE [LARGE SCALE GENOMIC DNA]</scope>
</reference>
<dbReference type="GO" id="GO:0006814">
    <property type="term" value="P:sodium ion transport"/>
    <property type="evidence" value="ECO:0007669"/>
    <property type="project" value="UniProtKB-KW"/>
</dbReference>
<evidence type="ECO:0000256" key="11">
    <source>
        <dbReference type="RuleBase" id="RU362091"/>
    </source>
</evidence>
<keyword evidence="8" id="KW-0406">Ion transport</keyword>
<gene>
    <name evidence="14" type="primary">LOC103175629</name>
</gene>
<reference evidence="13" key="3">
    <citation type="journal article" date="2012" name="PLoS ONE">
        <title>Sequencing and Analysis of Full-Length cDNAs, 5'-ESTs and 3'-ESTs from a Cartilaginous Fish, the Elephant Shark (Callorhinchus milii).</title>
        <authorList>
            <person name="Tan Y.Y."/>
            <person name="Kodzius R."/>
            <person name="Tay B.H."/>
            <person name="Tay A."/>
            <person name="Brenner S."/>
            <person name="Venkatesh B."/>
        </authorList>
    </citation>
    <scope>NUCLEOTIDE SEQUENCE</scope>
    <source>
        <tissue evidence="13">Kidney</tissue>
    </source>
</reference>
<evidence type="ECO:0000256" key="5">
    <source>
        <dbReference type="ARBA" id="ARBA00022692"/>
    </source>
</evidence>
<comment type="similarity">
    <text evidence="2 11">Belongs to the sodium:solute symporter (SSF) (TC 2.A.21) family.</text>
</comment>
<feature type="transmembrane region" description="Helical" evidence="12">
    <location>
        <begin position="276"/>
        <end position="301"/>
    </location>
</feature>
<dbReference type="KEGG" id="cmk:103175629"/>
<keyword evidence="15" id="KW-1185">Reference proteome</keyword>
<proteinExistence type="evidence at transcript level"/>
<evidence type="ECO:0000313" key="15">
    <source>
        <dbReference type="Proteomes" id="UP000314986"/>
    </source>
</evidence>
<feature type="transmembrane region" description="Helical" evidence="12">
    <location>
        <begin position="77"/>
        <end position="104"/>
    </location>
</feature>
<reference evidence="14" key="5">
    <citation type="submission" date="2025-05" db="UniProtKB">
        <authorList>
            <consortium name="Ensembl"/>
        </authorList>
    </citation>
    <scope>IDENTIFICATION</scope>
</reference>
<dbReference type="STRING" id="7868.ENSCMIP00000049118"/>
<feature type="transmembrane region" description="Helical" evidence="12">
    <location>
        <begin position="441"/>
        <end position="463"/>
    </location>
</feature>
<dbReference type="GO" id="GO:0015293">
    <property type="term" value="F:symporter activity"/>
    <property type="evidence" value="ECO:0007669"/>
    <property type="project" value="TreeGrafter"/>
</dbReference>
<keyword evidence="6 12" id="KW-1133">Transmembrane helix</keyword>
<dbReference type="AlphaFoldDB" id="K4G0E8"/>
<keyword evidence="3" id="KW-0813">Transport</keyword>
<dbReference type="PROSITE" id="PS50283">
    <property type="entry name" value="NA_SOLUT_SYMP_3"/>
    <property type="match status" value="1"/>
</dbReference>
<feature type="transmembrane region" description="Helical" evidence="12">
    <location>
        <begin position="51"/>
        <end position="71"/>
    </location>
</feature>
<evidence type="ECO:0000256" key="2">
    <source>
        <dbReference type="ARBA" id="ARBA00006434"/>
    </source>
</evidence>
<dbReference type="GO" id="GO:0005886">
    <property type="term" value="C:plasma membrane"/>
    <property type="evidence" value="ECO:0007669"/>
    <property type="project" value="UniProtKB-SubCell"/>
</dbReference>
<keyword evidence="9 12" id="KW-0472">Membrane</keyword>
<comment type="subcellular location">
    <subcellularLocation>
        <location evidence="1">Cell membrane</location>
        <topology evidence="1">Multi-pass membrane protein</topology>
    </subcellularLocation>
</comment>
<accession>K4G0E8</accession>
<dbReference type="InterPro" id="IPR038377">
    <property type="entry name" value="Na/Glc_symporter_sf"/>
</dbReference>
<dbReference type="Ensembl" id="ENSCMIT00000049797.1">
    <property type="protein sequence ID" value="ENSCMIP00000049118.1"/>
    <property type="gene ID" value="ENSCMIG00000020027.1"/>
</dbReference>
<dbReference type="NCBIfam" id="TIGR00813">
    <property type="entry name" value="sss"/>
    <property type="match status" value="1"/>
</dbReference>
<evidence type="ECO:0000256" key="1">
    <source>
        <dbReference type="ARBA" id="ARBA00004651"/>
    </source>
</evidence>
<evidence type="ECO:0000256" key="6">
    <source>
        <dbReference type="ARBA" id="ARBA00022989"/>
    </source>
</evidence>
<feature type="transmembrane region" description="Helical" evidence="12">
    <location>
        <begin position="521"/>
        <end position="542"/>
    </location>
</feature>
<dbReference type="CDD" id="cd11492">
    <property type="entry name" value="SLC5sbd_NIS-SMVT"/>
    <property type="match status" value="1"/>
</dbReference>
<dbReference type="OrthoDB" id="6132759at2759"/>
<evidence type="ECO:0000256" key="7">
    <source>
        <dbReference type="ARBA" id="ARBA00023053"/>
    </source>
</evidence>
<feature type="transmembrane region" description="Helical" evidence="12">
    <location>
        <begin position="415"/>
        <end position="434"/>
    </location>
</feature>
<evidence type="ECO:0000256" key="10">
    <source>
        <dbReference type="ARBA" id="ARBA00023201"/>
    </source>
</evidence>
<feature type="transmembrane region" description="Helical" evidence="12">
    <location>
        <begin position="336"/>
        <end position="361"/>
    </location>
</feature>
<dbReference type="EMBL" id="JX052913">
    <property type="protein sequence ID" value="AFK11141.1"/>
    <property type="molecule type" value="mRNA"/>
</dbReference>
<dbReference type="Pfam" id="PF00474">
    <property type="entry name" value="SSF"/>
    <property type="match status" value="1"/>
</dbReference>
<organism evidence="13">
    <name type="scientific">Callorhinchus milii</name>
    <name type="common">Ghost shark</name>
    <dbReference type="NCBI Taxonomy" id="7868"/>
    <lineage>
        <taxon>Eukaryota</taxon>
        <taxon>Metazoa</taxon>
        <taxon>Chordata</taxon>
        <taxon>Craniata</taxon>
        <taxon>Vertebrata</taxon>
        <taxon>Chondrichthyes</taxon>
        <taxon>Holocephali</taxon>
        <taxon>Chimaeriformes</taxon>
        <taxon>Callorhinchidae</taxon>
        <taxon>Callorhinchus</taxon>
    </lineage>
</organism>
<evidence type="ECO:0000256" key="3">
    <source>
        <dbReference type="ARBA" id="ARBA00022448"/>
    </source>
</evidence>
<keyword evidence="10" id="KW-0739">Sodium transport</keyword>
<feature type="transmembrane region" description="Helical" evidence="12">
    <location>
        <begin position="125"/>
        <end position="150"/>
    </location>
</feature>
<reference evidence="15" key="4">
    <citation type="journal article" date="2014" name="Nature">
        <title>Elephant shark genome provides unique insights into gnathostome evolution.</title>
        <authorList>
            <consortium name="International Elephant Shark Genome Sequencing Consortium"/>
            <person name="Venkatesh B."/>
            <person name="Lee A.P."/>
            <person name="Ravi V."/>
            <person name="Maurya A.K."/>
            <person name="Lian M.M."/>
            <person name="Swann J.B."/>
            <person name="Ohta Y."/>
            <person name="Flajnik M.F."/>
            <person name="Sutoh Y."/>
            <person name="Kasahara M."/>
            <person name="Hoon S."/>
            <person name="Gangu V."/>
            <person name="Roy S.W."/>
            <person name="Irimia M."/>
            <person name="Korzh V."/>
            <person name="Kondrychyn I."/>
            <person name="Lim Z.W."/>
            <person name="Tay B.H."/>
            <person name="Tohari S."/>
            <person name="Kong K.W."/>
            <person name="Ho S."/>
            <person name="Lorente-Galdos B."/>
            <person name="Quilez J."/>
            <person name="Marques-Bonet T."/>
            <person name="Raney B.J."/>
            <person name="Ingham P.W."/>
            <person name="Tay A."/>
            <person name="Hillier L.W."/>
            <person name="Minx P."/>
            <person name="Boehm T."/>
            <person name="Wilson R.K."/>
            <person name="Brenner S."/>
            <person name="Warren W.C."/>
        </authorList>
    </citation>
    <scope>NUCLEOTIDE SEQUENCE [LARGE SCALE GENOMIC DNA]</scope>
</reference>
<evidence type="ECO:0000256" key="9">
    <source>
        <dbReference type="ARBA" id="ARBA00023136"/>
    </source>
</evidence>
<sequence length="604" mass="65805">MFENKVLQAWDYVVFGVMLAVSAAIGVFYAAKNGKGTTEEFLVGNRKISAYPIALSLASSFLSAITVIGVPTEIYTYGIMIVLHNICSLFTMVVTSLIYIPLFYRLNLISTYEYLNRRFGNFVRYQAVGCFLLYMFFYLGIVTYIPALALSEVTGLNLWISIITTGLVCALYTTLGGIKAVVWTDVVQICVMMAGLVALFIQGTIHVGGFGKVWSIAESGGRLNFFDFDPDPRRRLTFWTILIGGTFSWVTIYGCNQAQVQRYLACKSEKEAIKAVLLNWLGSIIVTIPACLCGLVMYAVYETCDPLMTKRISNPNQMTPLLVMDILSQTPGIPGLFVACAFSGTLSTVSSGINAMAAVVVEDIFKAKWKPWNYISNDKKTLISKFLAMTFGLATIGLAGVASTLQGNIMQASQTVLGLIQGPTLGVFTLAALFPRSNSKGALVGMFVGLALSLWLGIGAQIYPPVTRFARQLNISSIGCLQPNATISTPVNGSSLVTTTIASEAQEGISSIMKNFYSLSFMYYCLIGCLCTILVGLMVSFCTGGAKDVDPTLIAPIIKNFSMALLREEQTPPLPESNENTLLNLVDNHFELLEPVRLKHKISL</sequence>
<keyword evidence="4" id="KW-1003">Cell membrane</keyword>
<evidence type="ECO:0000256" key="12">
    <source>
        <dbReference type="SAM" id="Phobius"/>
    </source>
</evidence>
<name>K4G0E8_CALMI</name>
<dbReference type="GeneID" id="103175629"/>
<feature type="transmembrane region" description="Helical" evidence="12">
    <location>
        <begin position="236"/>
        <end position="255"/>
    </location>
</feature>
<keyword evidence="5 12" id="KW-0812">Transmembrane</keyword>
<evidence type="ECO:0000256" key="4">
    <source>
        <dbReference type="ARBA" id="ARBA00022475"/>
    </source>
</evidence>
<dbReference type="InterPro" id="IPR051163">
    <property type="entry name" value="Sodium:Solute_Symporter_SSF"/>
</dbReference>
<protein>
    <submittedName>
        <fullName evidence="13">Sodium-coupled monocarboxylate transporter 1</fullName>
    </submittedName>
</protein>
<reference evidence="15" key="1">
    <citation type="journal article" date="2006" name="Science">
        <title>Ancient noncoding elements conserved in the human genome.</title>
        <authorList>
            <person name="Venkatesh B."/>
            <person name="Kirkness E.F."/>
            <person name="Loh Y.H."/>
            <person name="Halpern A.L."/>
            <person name="Lee A.P."/>
            <person name="Johnson J."/>
            <person name="Dandona N."/>
            <person name="Viswanathan L.D."/>
            <person name="Tay A."/>
            <person name="Venter J.C."/>
            <person name="Strausberg R.L."/>
            <person name="Brenner S."/>
        </authorList>
    </citation>
    <scope>NUCLEOTIDE SEQUENCE [LARGE SCALE GENOMIC DNA]</scope>
</reference>
<feature type="transmembrane region" description="Helical" evidence="12">
    <location>
        <begin position="382"/>
        <end position="403"/>
    </location>
</feature>
<keyword evidence="7" id="KW-0915">Sodium</keyword>
<dbReference type="RefSeq" id="NP_001279790.1">
    <property type="nucleotide sequence ID" value="NM_001292861.1"/>
</dbReference>